<dbReference type="Gramene" id="TraesCS4A03G0991100.1">
    <property type="protein sequence ID" value="TraesCS4A03G0991100.1.CDS"/>
    <property type="gene ID" value="TraesCS4A03G0991100"/>
</dbReference>
<feature type="signal peptide" evidence="2">
    <location>
        <begin position="1"/>
        <end position="21"/>
    </location>
</feature>
<feature type="chain" id="PRO_5043175332" description="GDSL esterase/lipase" evidence="2">
    <location>
        <begin position="22"/>
        <end position="353"/>
    </location>
</feature>
<protein>
    <recommendedName>
        <fullName evidence="5">GDSL esterase/lipase</fullName>
    </recommendedName>
</protein>
<dbReference type="Gramene" id="TraesARI4A03G02216520.1">
    <property type="protein sequence ID" value="TraesARI4A03G02216520.1"/>
    <property type="gene ID" value="TraesARI4A03G02216520"/>
</dbReference>
<dbReference type="GO" id="GO:0016788">
    <property type="term" value="F:hydrolase activity, acting on ester bonds"/>
    <property type="evidence" value="ECO:0007669"/>
    <property type="project" value="InterPro"/>
</dbReference>
<dbReference type="Proteomes" id="UP000019116">
    <property type="component" value="Chromosome 4A"/>
</dbReference>
<evidence type="ECO:0000256" key="1">
    <source>
        <dbReference type="ARBA" id="ARBA00008668"/>
    </source>
</evidence>
<dbReference type="GeneID" id="123083051"/>
<gene>
    <name evidence="3" type="primary">LOC123083051</name>
</gene>
<dbReference type="InterPro" id="IPR036514">
    <property type="entry name" value="SGNH_hydro_sf"/>
</dbReference>
<keyword evidence="2" id="KW-0732">Signal</keyword>
<name>A0A3B6I4Y8_WHEAT</name>
<reference evidence="3" key="1">
    <citation type="submission" date="2018-08" db="EMBL/GenBank/DDBJ databases">
        <authorList>
            <person name="Rossello M."/>
        </authorList>
    </citation>
    <scope>NUCLEOTIDE SEQUENCE [LARGE SCALE GENOMIC DNA]</scope>
    <source>
        <strain evidence="3">cv. Chinese Spring</strain>
    </source>
</reference>
<dbReference type="RefSeq" id="XP_044361134.1">
    <property type="nucleotide sequence ID" value="XM_044505199.1"/>
</dbReference>
<organism evidence="3">
    <name type="scientific">Triticum aestivum</name>
    <name type="common">Wheat</name>
    <dbReference type="NCBI Taxonomy" id="4565"/>
    <lineage>
        <taxon>Eukaryota</taxon>
        <taxon>Viridiplantae</taxon>
        <taxon>Streptophyta</taxon>
        <taxon>Embryophyta</taxon>
        <taxon>Tracheophyta</taxon>
        <taxon>Spermatophyta</taxon>
        <taxon>Magnoliopsida</taxon>
        <taxon>Liliopsida</taxon>
        <taxon>Poales</taxon>
        <taxon>Poaceae</taxon>
        <taxon>BOP clade</taxon>
        <taxon>Pooideae</taxon>
        <taxon>Triticodae</taxon>
        <taxon>Triticeae</taxon>
        <taxon>Triticinae</taxon>
        <taxon>Triticum</taxon>
    </lineage>
</organism>
<sequence length="353" mass="38233">MMLRCLLLLAIFFLTGPTTHGGESRPVVPAVFLFGDSLVDVGNNDYFLTVAKANFPPYGRDFKNQVATGRFGNGKLLSDIIAEKVGFTGSPPPYLGMRASGQNLMTGANFASAGSGYYDPTALEFKVIPLSQQLEYFKEYKSKLTVVAGNSQSHAIISGALYIISAGSNDFGPNYYINPLLFKTLTVDQFADLIVSIFSNTVTQLHGMGARRIGVFSLPPLGCFPLAITVFGHGRGGCVSRLNRGSQIYNKKLNIAVNTLSRQYHDLKIAVLDIYTPLYNIANSPRSQGFIEARRSCCATGTIETSVFLCNPLSIGTCPNATSYVYWDVAHPSEKTNQLIVDSFLVELGSLAA</sequence>
<dbReference type="InterPro" id="IPR050592">
    <property type="entry name" value="GDSL_lipolytic_enzyme"/>
</dbReference>
<dbReference type="KEGG" id="taes:123083051"/>
<dbReference type="Gramene" id="TraesJUL4A03G02198060.1">
    <property type="protein sequence ID" value="TraesJUL4A03G02198060.1"/>
    <property type="gene ID" value="TraesJUL4A03G02198060"/>
</dbReference>
<dbReference type="Gramene" id="TraesRN4A0100978700.1">
    <property type="protein sequence ID" value="TraesRN4A0100978700.1"/>
    <property type="gene ID" value="TraesRN4A0100978700"/>
</dbReference>
<dbReference type="Gramene" id="TraesSYM4A03G02205630.1">
    <property type="protein sequence ID" value="TraesSYM4A03G02205630.1"/>
    <property type="gene ID" value="TraesSYM4A03G02205630"/>
</dbReference>
<dbReference type="Gramene" id="TraesLACUn03G04499890.1">
    <property type="protein sequence ID" value="TraesLACUn03G04499890.1"/>
    <property type="gene ID" value="TraesLACUn03G04499890"/>
</dbReference>
<dbReference type="Gramene" id="TraesLACUn03G04499900.1">
    <property type="protein sequence ID" value="TraesLACUn03G04499900.1"/>
    <property type="gene ID" value="TraesLACUn03G04499900"/>
</dbReference>
<dbReference type="Gramene" id="TraesWEE_scaffold_012686_01G000100.1">
    <property type="protein sequence ID" value="TraesWEE_scaffold_012686_01G000100.1"/>
    <property type="gene ID" value="TraesWEE_scaffold_012686_01G000100"/>
</dbReference>
<keyword evidence="4" id="KW-1185">Reference proteome</keyword>
<dbReference type="Gramene" id="TraesMAC4A03G02177000.1">
    <property type="protein sequence ID" value="TraesMAC4A03G02177000.1"/>
    <property type="gene ID" value="TraesMAC4A03G02177000"/>
</dbReference>
<dbReference type="Gramene" id="TraesPARA_EIv1.0_1214910.1">
    <property type="protein sequence ID" value="TraesPARA_EIv1.0_1214910.1.CDS"/>
    <property type="gene ID" value="TraesPARA_EIv1.0_1214910"/>
</dbReference>
<dbReference type="Gramene" id="TraesCAD_scaffold_045639_01G000100.1">
    <property type="protein sequence ID" value="TraesCAD_scaffold_045639_01G000100.1"/>
    <property type="gene ID" value="TraesCAD_scaffold_045639_01G000100"/>
</dbReference>
<evidence type="ECO:0000313" key="4">
    <source>
        <dbReference type="Proteomes" id="UP000019116"/>
    </source>
</evidence>
<dbReference type="EnsemblPlants" id="TraesCS4A02G398600.1">
    <property type="protein sequence ID" value="TraesCS4A02G398600.1"/>
    <property type="gene ID" value="TraesCS4A02G398600"/>
</dbReference>
<evidence type="ECO:0000313" key="3">
    <source>
        <dbReference type="EnsemblPlants" id="TraesCS4A02G398600.1"/>
    </source>
</evidence>
<accession>A0A3B6I4Y8</accession>
<comment type="similarity">
    <text evidence="1">Belongs to the 'GDSL' lipolytic enzyme family.</text>
</comment>
<dbReference type="InterPro" id="IPR001087">
    <property type="entry name" value="GDSL"/>
</dbReference>
<dbReference type="SUPFAM" id="SSF52266">
    <property type="entry name" value="SGNH hydrolase"/>
    <property type="match status" value="1"/>
</dbReference>
<evidence type="ECO:0000256" key="2">
    <source>
        <dbReference type="SAM" id="SignalP"/>
    </source>
</evidence>
<dbReference type="PANTHER" id="PTHR45642">
    <property type="entry name" value="GDSL ESTERASE/LIPASE EXL3"/>
    <property type="match status" value="1"/>
</dbReference>
<dbReference type="Pfam" id="PF00657">
    <property type="entry name" value="Lipase_GDSL"/>
    <property type="match status" value="1"/>
</dbReference>
<dbReference type="SMR" id="A0A3B6I4Y8"/>
<evidence type="ECO:0008006" key="5">
    <source>
        <dbReference type="Google" id="ProtNLM"/>
    </source>
</evidence>
<dbReference type="FunFam" id="3.40.50.1110:FF:000003">
    <property type="entry name" value="GDSL esterase/lipase APG"/>
    <property type="match status" value="1"/>
</dbReference>
<dbReference type="PaxDb" id="4565-Traes_4AL_BF80EE0D9.1"/>
<dbReference type="CDD" id="cd01837">
    <property type="entry name" value="SGNH_plant_lipase_like"/>
    <property type="match status" value="1"/>
</dbReference>
<dbReference type="PANTHER" id="PTHR45642:SF68">
    <property type="entry name" value="GDSL ESTERASE_LIPASE"/>
    <property type="match status" value="1"/>
</dbReference>
<dbReference type="Gene3D" id="3.40.50.1110">
    <property type="entry name" value="SGNH hydrolase"/>
    <property type="match status" value="1"/>
</dbReference>
<proteinExistence type="inferred from homology"/>
<dbReference type="AlphaFoldDB" id="A0A3B6I4Y8"/>
<dbReference type="OMA" id="NSQSHAI"/>
<dbReference type="InterPro" id="IPR035669">
    <property type="entry name" value="SGNH_plant_lipase-like"/>
</dbReference>
<dbReference type="Gramene" id="TraesCS4A02G398600.1">
    <property type="protein sequence ID" value="TraesCS4A02G398600.1"/>
    <property type="gene ID" value="TraesCS4A02G398600"/>
</dbReference>
<dbReference type="Gramene" id="TraesJAG4A03G02179390.1">
    <property type="protein sequence ID" value="TraesJAG4A03G02179390.1"/>
    <property type="gene ID" value="TraesJAG4A03G02179390"/>
</dbReference>
<dbReference type="Gramene" id="TraesCLE_scaffold_006992_01G000100.1">
    <property type="protein sequence ID" value="TraesCLE_scaffold_006992_01G000100.1"/>
    <property type="gene ID" value="TraesCLE_scaffold_006992_01G000100"/>
</dbReference>
<dbReference type="OrthoDB" id="1600564at2759"/>
<dbReference type="Gramene" id="TraesLACUn03G04502110.1">
    <property type="protein sequence ID" value="TraesLACUn03G04502110.1"/>
    <property type="gene ID" value="TraesLACUn03G04502110"/>
</dbReference>
<dbReference type="Gramene" id="TraesROB_scaffold_012187_01G000100.1">
    <property type="protein sequence ID" value="TraesROB_scaffold_012187_01G000100.1"/>
    <property type="gene ID" value="TraesROB_scaffold_012187_01G000100"/>
</dbReference>
<dbReference type="STRING" id="4565.A0A3B6I4Y8"/>
<reference evidence="3" key="2">
    <citation type="submission" date="2018-10" db="UniProtKB">
        <authorList>
            <consortium name="EnsemblPlants"/>
        </authorList>
    </citation>
    <scope>IDENTIFICATION</scope>
</reference>